<dbReference type="Proteomes" id="UP000644875">
    <property type="component" value="Unassembled WGS sequence"/>
</dbReference>
<name>A0A934P9F2_9STRE</name>
<protein>
    <recommendedName>
        <fullName evidence="3">DUF4209 domain-containing protein</fullName>
    </recommendedName>
</protein>
<proteinExistence type="predicted"/>
<gene>
    <name evidence="1" type="ORF">JHK64_02455</name>
</gene>
<dbReference type="EMBL" id="JAENBP010000002">
    <property type="protein sequence ID" value="MBJ8349494.1"/>
    <property type="molecule type" value="Genomic_DNA"/>
</dbReference>
<reference evidence="1 2" key="1">
    <citation type="journal article" date="2021" name="Int. J. Syst. Evol. Microbiol.">
        <title>Streptococcus vicugnae sp. nov., isolated from faeces of alpacas (Vicugna pacos) and cattle (Bos taurus), Streptococcus zalophi sp. nov., and Streptococcus pacificus sp. nov., isolated from respiratory tract of California sea lions (Zalophus californianus).</title>
        <authorList>
            <person name="Volokhov D.V."/>
            <person name="Zagorodnyaya T.A."/>
            <person name="Shen Z."/>
            <person name="Blom J."/>
            <person name="Furtak V.A."/>
            <person name="Eisenberg T."/>
            <person name="Fan P."/>
            <person name="Jeong K.C."/>
            <person name="Gao Y."/>
            <person name="Zhang S."/>
            <person name="Amselle M."/>
        </authorList>
    </citation>
    <scope>NUCLEOTIDE SEQUENCE [LARGE SCALE GENOMIC DNA]</scope>
    <source>
        <strain evidence="2">CSL7508-lung</strain>
    </source>
</reference>
<evidence type="ECO:0000313" key="1">
    <source>
        <dbReference type="EMBL" id="MBJ8349494.1"/>
    </source>
</evidence>
<evidence type="ECO:0000313" key="2">
    <source>
        <dbReference type="Proteomes" id="UP000644875"/>
    </source>
</evidence>
<sequence>MSNIKHKNYLEHEIHVKFVDGILEHSQEWQWLIDYFEDNFELSDIKSFSEFQNRSNPLIRIMTYFLKILDVCNKDFHFDILLLREIYLISKYYVGAVERESGSLKIKTDFCKILFLIVWLTKLENSGNNSNYTVDNRFINQRNFHQAINMEAFDYEKEDILLYLNQISILGFEQAKQNIEDNLNKVVYDVSDDFFEKYGENLLSANCFGFQSLDRDINLTWQENTLLDTLQISIRDGEILPMFSGGGSAIPDYSLWTHPLLKQIKSYFNHWISDFVIESIDFLLNKETPSLETIEKHCNLLTELIKNGDDYEIYSSSTYEILALLYKERIMDKVEKTEVIRAFYKTIHSITSIDLLLIFRLSFPMSKEQISSVKDYIENQYKSISSVNDINILTQYLENSDIARYISQKYYEKTKNKFFDLIKGINDISVANLFYQAMLFFLEVNQTNQKVDKRIVKQDMIYLQEYWQTGVYHEQVESLHEFTHSIEVPTEEVEKFNKSVMNNPIILANNCVISKVEDMVSVMKEVSKSALIHMVSRITISPIFPMKDTGINFDKHETDIILKTQVEKIVQKYGYKFLNTLDIEVYVSAIHKRYKDNTNLCITIFNKEKELYALLEDLLEVSLIPYEKNISLGHITQLFPLLETEIRQLGKLFGIVPFKESLNDFMKFKDPSSILRELINNLYLELDGFERIPDLLFVYHFMYNSNSLNIRNECIHGRDYIEGCSLKFGFKVTLMALYMVRYRINVILTNLSKMKDD</sequence>
<keyword evidence="2" id="KW-1185">Reference proteome</keyword>
<evidence type="ECO:0008006" key="3">
    <source>
        <dbReference type="Google" id="ProtNLM"/>
    </source>
</evidence>
<dbReference type="AlphaFoldDB" id="A0A934P9F2"/>
<comment type="caution">
    <text evidence="1">The sequence shown here is derived from an EMBL/GenBank/DDBJ whole genome shotgun (WGS) entry which is preliminary data.</text>
</comment>
<organism evidence="1 2">
    <name type="scientific">Streptococcus zalophi</name>
    <dbReference type="NCBI Taxonomy" id="640031"/>
    <lineage>
        <taxon>Bacteria</taxon>
        <taxon>Bacillati</taxon>
        <taxon>Bacillota</taxon>
        <taxon>Bacilli</taxon>
        <taxon>Lactobacillales</taxon>
        <taxon>Streptococcaceae</taxon>
        <taxon>Streptococcus</taxon>
    </lineage>
</organism>
<dbReference type="RefSeq" id="WP_199567418.1">
    <property type="nucleotide sequence ID" value="NZ_JAENBP010000002.1"/>
</dbReference>
<accession>A0A934P9F2</accession>